<comment type="subcellular location">
    <subcellularLocation>
        <location evidence="1">Nucleus</location>
    </subcellularLocation>
</comment>
<feature type="compositionally biased region" description="Acidic residues" evidence="7">
    <location>
        <begin position="381"/>
        <end position="392"/>
    </location>
</feature>
<evidence type="ECO:0000256" key="7">
    <source>
        <dbReference type="SAM" id="MobiDB-lite"/>
    </source>
</evidence>
<proteinExistence type="inferred from homology"/>
<evidence type="ECO:0000313" key="12">
    <source>
        <dbReference type="Proteomes" id="UP000685013"/>
    </source>
</evidence>
<dbReference type="GO" id="GO:0000796">
    <property type="term" value="C:condensin complex"/>
    <property type="evidence" value="ECO:0007669"/>
    <property type="project" value="TreeGrafter"/>
</dbReference>
<dbReference type="EMBL" id="JAGKQH010000014">
    <property type="protein sequence ID" value="KAG6582201.1"/>
    <property type="molecule type" value="Genomic_DNA"/>
</dbReference>
<evidence type="ECO:0000256" key="3">
    <source>
        <dbReference type="ARBA" id="ARBA00016903"/>
    </source>
</evidence>
<comment type="caution">
    <text evidence="11">The sequence shown here is derived from an EMBL/GenBank/DDBJ whole genome shotgun (WGS) entry which is preliminary data.</text>
</comment>
<comment type="similarity">
    <text evidence="2">Belongs to the CND2 H2 (condensin-2 subunit 2) family.</text>
</comment>
<evidence type="ECO:0000259" key="10">
    <source>
        <dbReference type="Pfam" id="PF16869"/>
    </source>
</evidence>
<dbReference type="GO" id="GO:0010032">
    <property type="term" value="P:meiotic chromosome condensation"/>
    <property type="evidence" value="ECO:0007669"/>
    <property type="project" value="TreeGrafter"/>
</dbReference>
<dbReference type="AlphaFoldDB" id="A0AAV6MKC7"/>
<evidence type="ECO:0000256" key="5">
    <source>
        <dbReference type="ARBA" id="ARBA00023242"/>
    </source>
</evidence>
<feature type="domain" description="Condensin II complex subunit H2 middle" evidence="10">
    <location>
        <begin position="247"/>
        <end position="391"/>
    </location>
</feature>
<dbReference type="InterPro" id="IPR031737">
    <property type="entry name" value="CNDH2_C"/>
</dbReference>
<dbReference type="Proteomes" id="UP000685013">
    <property type="component" value="Chromosome 14"/>
</dbReference>
<feature type="domain" description="Condensin II complex subunit H2 N-terminal" evidence="8">
    <location>
        <begin position="109"/>
        <end position="225"/>
    </location>
</feature>
<evidence type="ECO:0000313" key="11">
    <source>
        <dbReference type="EMBL" id="KAG6582201.1"/>
    </source>
</evidence>
<dbReference type="Pfam" id="PF16858">
    <property type="entry name" value="CNDH2_C"/>
    <property type="match status" value="1"/>
</dbReference>
<dbReference type="InterPro" id="IPR009378">
    <property type="entry name" value="H2_N"/>
</dbReference>
<feature type="domain" description="Condensin-2 complex subunit H2 C-terminal" evidence="9">
    <location>
        <begin position="554"/>
        <end position="683"/>
    </location>
</feature>
<evidence type="ECO:0000259" key="8">
    <source>
        <dbReference type="Pfam" id="PF06278"/>
    </source>
</evidence>
<keyword evidence="12" id="KW-1185">Reference proteome</keyword>
<feature type="region of interest" description="Disordered" evidence="7">
    <location>
        <begin position="367"/>
        <end position="404"/>
    </location>
</feature>
<dbReference type="InterPro" id="IPR031739">
    <property type="entry name" value="Ncaph2"/>
</dbReference>
<dbReference type="Pfam" id="PF06278">
    <property type="entry name" value="CNDH2_N"/>
    <property type="match status" value="1"/>
</dbReference>
<evidence type="ECO:0000256" key="1">
    <source>
        <dbReference type="ARBA" id="ARBA00004123"/>
    </source>
</evidence>
<evidence type="ECO:0000256" key="6">
    <source>
        <dbReference type="ARBA" id="ARBA00030479"/>
    </source>
</evidence>
<dbReference type="PANTHER" id="PTHR14324">
    <property type="entry name" value="CONDENSIN-2 COMPLEX SUBUNIT H2"/>
    <property type="match status" value="1"/>
</dbReference>
<name>A0AAV6MKC7_9ROSI</name>
<feature type="region of interest" description="Disordered" evidence="7">
    <location>
        <begin position="683"/>
        <end position="706"/>
    </location>
</feature>
<gene>
    <name evidence="11" type="primary">CAPH2</name>
    <name evidence="11" type="ORF">SDJN03_22203</name>
</gene>
<accession>A0AAV6MKC7</accession>
<dbReference type="Pfam" id="PF16869">
    <property type="entry name" value="CNDH2_M"/>
    <property type="match status" value="1"/>
</dbReference>
<feature type="compositionally biased region" description="Polar residues" evidence="7">
    <location>
        <begin position="305"/>
        <end position="344"/>
    </location>
</feature>
<evidence type="ECO:0000256" key="2">
    <source>
        <dbReference type="ARBA" id="ARBA00007844"/>
    </source>
</evidence>
<evidence type="ECO:0000259" key="9">
    <source>
        <dbReference type="Pfam" id="PF16858"/>
    </source>
</evidence>
<protein>
    <recommendedName>
        <fullName evidence="3">Condensin-2 complex subunit H2</fullName>
    </recommendedName>
    <alternativeName>
        <fullName evidence="6">Non-SMC condensin II complex subunit H2</fullName>
    </alternativeName>
</protein>
<dbReference type="GO" id="GO:0005634">
    <property type="term" value="C:nucleus"/>
    <property type="evidence" value="ECO:0007669"/>
    <property type="project" value="UniProtKB-SubCell"/>
</dbReference>
<feature type="region of interest" description="Disordered" evidence="7">
    <location>
        <begin position="303"/>
        <end position="344"/>
    </location>
</feature>
<sequence>MEAQIGSIVEPRKPKTLARPILSFIVSTGSIARERENGQNRAILNLLPSQIGGATRSQELEKNNWLDFFDLLFILTIQFSVKAPTYRRRISNFNFKMTSKTGVTGEAAFHMLQLERDLRLNWEVDLAEKLESYLLQICTGEFQSGEDENHNSVNFAEAALLLQGSIQVYSRKVEYLYSLVLRALEFLSEKRQQDHLEGTSIEAEQDGSNEIAEDENDLFWVSEDVPVDTKNTLESTKEDAWLNQTVKPPANLVVLEGDCLDASGDNGELDSYLLASTSDIFQDFVLLDSCDAEAVQDFLNGGNKFGQSHNGGFRGSSTHRGFQSPSRRSGGSMQKSSVGKTQGANVARTPFSNHCFVSDPPSCDNFANENHEFDMDAGNPEPDDSNGSEDDYDPWKPLNPHEPGNLKIKPFRKVKAFKKNYVNSGKHESVAALFPLAKLQGPVSPEFAKLWEEQHQAFETHSDSNSALLYEKLRNSLINEDRSCDSPYDVEDDNIDYGFEDVMPDINPPDMDDPCNHYMDESTWLGSEKHDAAAHFDKGETYEPEFPYSQSSQEHFCPSHLDTLLASIAEIHTEMATPVSTWKQNIEHNLEEQDKRLPFDIHEYCKAIREKLSGEADKGGVMSFSDVVEGQEKYVVSRSFTAVLQLVNNEDVELEEDEVDGESIVYTPANPFHVRLIRQDKCADETRHQTSRKRSTSPDKVENGRDDIVRNINHKSSHMGKTLEKSRVMRELSRQNCKLPVKLGKVGGIKCTPEGKRPVD</sequence>
<dbReference type="InterPro" id="IPR031719">
    <property type="entry name" value="H2_M"/>
</dbReference>
<evidence type="ECO:0000256" key="4">
    <source>
        <dbReference type="ARBA" id="ARBA00023067"/>
    </source>
</evidence>
<feature type="compositionally biased region" description="Basic and acidic residues" evidence="7">
    <location>
        <begin position="696"/>
        <end position="706"/>
    </location>
</feature>
<reference evidence="11 12" key="1">
    <citation type="journal article" date="2021" name="Hortic Res">
        <title>The domestication of Cucurbita argyrosperma as revealed by the genome of its wild relative.</title>
        <authorList>
            <person name="Barrera-Redondo J."/>
            <person name="Sanchez-de la Vega G."/>
            <person name="Aguirre-Liguori J.A."/>
            <person name="Castellanos-Morales G."/>
            <person name="Gutierrez-Guerrero Y.T."/>
            <person name="Aguirre-Dugua X."/>
            <person name="Aguirre-Planter E."/>
            <person name="Tenaillon M.I."/>
            <person name="Lira-Saade R."/>
            <person name="Eguiarte L.E."/>
        </authorList>
    </citation>
    <scope>NUCLEOTIDE SEQUENCE [LARGE SCALE GENOMIC DNA]</scope>
    <source>
        <strain evidence="11">JBR-2021</strain>
    </source>
</reference>
<dbReference type="PANTHER" id="PTHR14324:SF3">
    <property type="entry name" value="CONDENSIN-2 COMPLEX SUBUNIT H2"/>
    <property type="match status" value="1"/>
</dbReference>
<dbReference type="GO" id="GO:0051306">
    <property type="term" value="P:mitotic sister chromatid separation"/>
    <property type="evidence" value="ECO:0007669"/>
    <property type="project" value="TreeGrafter"/>
</dbReference>
<dbReference type="GO" id="GO:0003682">
    <property type="term" value="F:chromatin binding"/>
    <property type="evidence" value="ECO:0007669"/>
    <property type="project" value="TreeGrafter"/>
</dbReference>
<feature type="non-terminal residue" evidence="11">
    <location>
        <position position="1"/>
    </location>
</feature>
<organism evidence="11 12">
    <name type="scientific">Cucurbita argyrosperma subsp. sororia</name>
    <dbReference type="NCBI Taxonomy" id="37648"/>
    <lineage>
        <taxon>Eukaryota</taxon>
        <taxon>Viridiplantae</taxon>
        <taxon>Streptophyta</taxon>
        <taxon>Embryophyta</taxon>
        <taxon>Tracheophyta</taxon>
        <taxon>Spermatophyta</taxon>
        <taxon>Magnoliopsida</taxon>
        <taxon>eudicotyledons</taxon>
        <taxon>Gunneridae</taxon>
        <taxon>Pentapetalae</taxon>
        <taxon>rosids</taxon>
        <taxon>fabids</taxon>
        <taxon>Cucurbitales</taxon>
        <taxon>Cucurbitaceae</taxon>
        <taxon>Cucurbiteae</taxon>
        <taxon>Cucurbita</taxon>
    </lineage>
</organism>
<keyword evidence="5" id="KW-0539">Nucleus</keyword>
<keyword evidence="4" id="KW-0226">DNA condensation</keyword>